<keyword evidence="8" id="KW-1185">Reference proteome</keyword>
<keyword evidence="3" id="KW-0808">Transferase</keyword>
<dbReference type="Pfam" id="PF16197">
    <property type="entry name" value="KAsynt_C_assoc"/>
    <property type="match status" value="1"/>
</dbReference>
<dbReference type="SMART" id="SM00827">
    <property type="entry name" value="PKS_AT"/>
    <property type="match status" value="1"/>
</dbReference>
<dbReference type="Gene3D" id="3.40.47.10">
    <property type="match status" value="1"/>
</dbReference>
<dbReference type="Gene3D" id="3.40.366.10">
    <property type="entry name" value="Malonyl-Coenzyme A Acyl Carrier Protein, domain 2"/>
    <property type="match status" value="1"/>
</dbReference>
<evidence type="ECO:0000256" key="2">
    <source>
        <dbReference type="ARBA" id="ARBA00022553"/>
    </source>
</evidence>
<evidence type="ECO:0000256" key="5">
    <source>
        <dbReference type="ARBA" id="ARBA00023315"/>
    </source>
</evidence>
<feature type="non-terminal residue" evidence="7">
    <location>
        <position position="696"/>
    </location>
</feature>
<dbReference type="InterPro" id="IPR032821">
    <property type="entry name" value="PKS_assoc"/>
</dbReference>
<protein>
    <submittedName>
        <fullName evidence="7">Polyketide synthase</fullName>
    </submittedName>
</protein>
<dbReference type="InterPro" id="IPR016035">
    <property type="entry name" value="Acyl_Trfase/lysoPLipase"/>
</dbReference>
<dbReference type="CDD" id="cd00833">
    <property type="entry name" value="PKS"/>
    <property type="match status" value="1"/>
</dbReference>
<dbReference type="InterPro" id="IPR041618">
    <property type="entry name" value="PKS_DE"/>
</dbReference>
<organism evidence="7 8">
    <name type="scientific">Streptomyces antioxidans</name>
    <dbReference type="NCBI Taxonomy" id="1507734"/>
    <lineage>
        <taxon>Bacteria</taxon>
        <taxon>Bacillati</taxon>
        <taxon>Actinomycetota</taxon>
        <taxon>Actinomycetes</taxon>
        <taxon>Kitasatosporales</taxon>
        <taxon>Streptomycetaceae</taxon>
        <taxon>Streptomyces</taxon>
    </lineage>
</organism>
<keyword evidence="1" id="KW-0596">Phosphopantetheine</keyword>
<dbReference type="PROSITE" id="PS52004">
    <property type="entry name" value="KS3_2"/>
    <property type="match status" value="1"/>
</dbReference>
<dbReference type="OrthoDB" id="3540929at2"/>
<keyword evidence="5" id="KW-0012">Acyltransferase</keyword>
<keyword evidence="4" id="KW-0511">Multifunctional enzyme</keyword>
<evidence type="ECO:0000256" key="4">
    <source>
        <dbReference type="ARBA" id="ARBA00023268"/>
    </source>
</evidence>
<dbReference type="FunFam" id="3.40.366.10:FF:000002">
    <property type="entry name" value="Probable polyketide synthase 2"/>
    <property type="match status" value="1"/>
</dbReference>
<accession>A0A1V4D0C6</accession>
<name>A0A1V4D0C6_9ACTN</name>
<sequence length="696" mass="72990">ERLSDARRNGHEVLAVVRGSAINQDGASNGLTAPNGPSQQRVIRQALASARLSAADVDAVEAHGTGTTLGDPIEAQALLATYGQGRPEGRPLWLGAIKSNIGHTQAAAGVAGVIKMVMAMREGVLPEILHLDEPSREVDWSTGEVRPLTEATAWPETGRPRRAGISSFGLSGTNAHTIVEQAPELEEAVAPEAAGPEAAVVPWLVSGKSREALRAQADRLAAHLSARSGLGALDVGYSLASRSVFEHRAVVVGEDRDALLRGLESVAGRGIASGVVQGRAVPGGKTAFLFSGQGAQRLGMGRELYEAFPVFARALDEVCAYLDVLLDRPLKDVMFAAEGSSDAGLLDQTAFTQPALFAIEVALFRLLSAWGVAPDVLIGHSVGEIAAAHVAGVFSLEDACTLIAARGRLMQALPEGGAMVAIQASEEEVAASFAGREHEMGIAAVNGPSAVVIAGHTQAVREVADTWKAKGTKTRRLRVSHAFHSCLMDSMLDAFGQVVREVSFEPPTMALVSNVTGGLVTEAEACSPDYWVRHVREAVRFADGVRALKALGVTRFLEVGPDGVLTAIAQDSLAESAEDASATMLAPVLRKERPEAGALMTALAELHAHGATVNWEPIFAGRGANKVELPTYAFQRERFWPETSIAGGGRDSGSTAADSVDARFWEAVEREDLEALADALDVDGDATLGAVLPALS</sequence>
<dbReference type="SUPFAM" id="SSF52151">
    <property type="entry name" value="FabD/lysophospholipase-like"/>
    <property type="match status" value="1"/>
</dbReference>
<dbReference type="GO" id="GO:0006633">
    <property type="term" value="P:fatty acid biosynthetic process"/>
    <property type="evidence" value="ECO:0007669"/>
    <property type="project" value="TreeGrafter"/>
</dbReference>
<feature type="domain" description="Ketosynthase family 3 (KS3)" evidence="6">
    <location>
        <begin position="1"/>
        <end position="181"/>
    </location>
</feature>
<dbReference type="EMBL" id="LAKD02000068">
    <property type="protein sequence ID" value="OPF75704.1"/>
    <property type="molecule type" value="Genomic_DNA"/>
</dbReference>
<dbReference type="Gene3D" id="3.30.70.3290">
    <property type="match status" value="1"/>
</dbReference>
<dbReference type="Proteomes" id="UP000033615">
    <property type="component" value="Unassembled WGS sequence"/>
</dbReference>
<dbReference type="Pfam" id="PF02801">
    <property type="entry name" value="Ketoacyl-synt_C"/>
    <property type="match status" value="1"/>
</dbReference>
<feature type="non-terminal residue" evidence="7">
    <location>
        <position position="1"/>
    </location>
</feature>
<dbReference type="InterPro" id="IPR014031">
    <property type="entry name" value="Ketoacyl_synth_C"/>
</dbReference>
<evidence type="ECO:0000259" key="6">
    <source>
        <dbReference type="PROSITE" id="PS52004"/>
    </source>
</evidence>
<comment type="caution">
    <text evidence="7">The sequence shown here is derived from an EMBL/GenBank/DDBJ whole genome shotgun (WGS) entry which is preliminary data.</text>
</comment>
<dbReference type="GO" id="GO:0004312">
    <property type="term" value="F:fatty acid synthase activity"/>
    <property type="evidence" value="ECO:0007669"/>
    <property type="project" value="TreeGrafter"/>
</dbReference>
<dbReference type="InterPro" id="IPR016036">
    <property type="entry name" value="Malonyl_transacylase_ACP-bd"/>
</dbReference>
<dbReference type="InterPro" id="IPR050091">
    <property type="entry name" value="PKS_NRPS_Biosynth_Enz"/>
</dbReference>
<dbReference type="PANTHER" id="PTHR43775:SF51">
    <property type="entry name" value="INACTIVE PHENOLPHTHIOCEROL SYNTHESIS POLYKETIDE SYNTHASE TYPE I PKS1-RELATED"/>
    <property type="match status" value="1"/>
</dbReference>
<dbReference type="Pfam" id="PF18369">
    <property type="entry name" value="PKS_DE"/>
    <property type="match status" value="1"/>
</dbReference>
<evidence type="ECO:0000313" key="8">
    <source>
        <dbReference type="Proteomes" id="UP000033615"/>
    </source>
</evidence>
<evidence type="ECO:0000313" key="7">
    <source>
        <dbReference type="EMBL" id="OPF75704.1"/>
    </source>
</evidence>
<dbReference type="SUPFAM" id="SSF55048">
    <property type="entry name" value="Probable ACP-binding domain of malonyl-CoA ACP transacylase"/>
    <property type="match status" value="1"/>
</dbReference>
<dbReference type="Pfam" id="PF00698">
    <property type="entry name" value="Acyl_transf_1"/>
    <property type="match status" value="1"/>
</dbReference>
<evidence type="ECO:0000256" key="1">
    <source>
        <dbReference type="ARBA" id="ARBA00022450"/>
    </source>
</evidence>
<dbReference type="Gene3D" id="6.10.140.1830">
    <property type="match status" value="1"/>
</dbReference>
<dbReference type="InterPro" id="IPR020841">
    <property type="entry name" value="PKS_Beta-ketoAc_synthase_dom"/>
</dbReference>
<reference evidence="7" key="1">
    <citation type="submission" date="2016-12" db="EMBL/GenBank/DDBJ databases">
        <title>Genome sequence of Streptomyces antioxidans MUSC 164.</title>
        <authorList>
            <person name="Lee L.-H."/>
            <person name="Ser H.-L."/>
        </authorList>
    </citation>
    <scope>NUCLEOTIDE SEQUENCE [LARGE SCALE GENOMIC DNA]</scope>
    <source>
        <strain evidence="7">MUSC 164</strain>
    </source>
</reference>
<dbReference type="InterPro" id="IPR016039">
    <property type="entry name" value="Thiolase-like"/>
</dbReference>
<dbReference type="SMART" id="SM00825">
    <property type="entry name" value="PKS_KS"/>
    <property type="match status" value="1"/>
</dbReference>
<dbReference type="PANTHER" id="PTHR43775">
    <property type="entry name" value="FATTY ACID SYNTHASE"/>
    <property type="match status" value="1"/>
</dbReference>
<proteinExistence type="predicted"/>
<gene>
    <name evidence="7" type="ORF">VT50_0224365</name>
</gene>
<dbReference type="AlphaFoldDB" id="A0A1V4D0C6"/>
<dbReference type="InterPro" id="IPR001227">
    <property type="entry name" value="Ac_transferase_dom_sf"/>
</dbReference>
<dbReference type="RefSeq" id="WP_143645265.1">
    <property type="nucleotide sequence ID" value="NZ_LAKD02000068.1"/>
</dbReference>
<dbReference type="InterPro" id="IPR014043">
    <property type="entry name" value="Acyl_transferase_dom"/>
</dbReference>
<dbReference type="SUPFAM" id="SSF53901">
    <property type="entry name" value="Thiolase-like"/>
    <property type="match status" value="1"/>
</dbReference>
<evidence type="ECO:0000256" key="3">
    <source>
        <dbReference type="ARBA" id="ARBA00022679"/>
    </source>
</evidence>
<keyword evidence="2" id="KW-0597">Phosphoprotein</keyword>